<dbReference type="Gene3D" id="1.20.5.1300">
    <property type="match status" value="1"/>
</dbReference>
<comment type="similarity">
    <text evidence="1 5 10">Belongs to the histidinol dehydrogenase family.</text>
</comment>
<feature type="binding site" evidence="9">
    <location>
        <position position="246"/>
    </location>
    <ligand>
        <name>Zn(2+)</name>
        <dbReference type="ChEBI" id="CHEBI:29105"/>
    </ligand>
</feature>
<dbReference type="EMBL" id="NBTM02000001">
    <property type="protein sequence ID" value="PNL91155.1"/>
    <property type="molecule type" value="Genomic_DNA"/>
</dbReference>
<protein>
    <submittedName>
        <fullName evidence="11">Histidinol dehydrogenase</fullName>
    </submittedName>
</protein>
<dbReference type="Pfam" id="PF00815">
    <property type="entry name" value="Histidinol_dh"/>
    <property type="match status" value="1"/>
</dbReference>
<dbReference type="AlphaFoldDB" id="A0A2J9PLE1"/>
<evidence type="ECO:0000313" key="12">
    <source>
        <dbReference type="Proteomes" id="UP000192813"/>
    </source>
</evidence>
<keyword evidence="2 9" id="KW-0479">Metal-binding</keyword>
<dbReference type="Gene3D" id="3.40.50.1980">
    <property type="entry name" value="Nitrogenase molybdenum iron protein domain"/>
    <property type="match status" value="2"/>
</dbReference>
<feature type="binding site" evidence="9">
    <location>
        <position position="406"/>
    </location>
    <ligand>
        <name>Zn(2+)</name>
        <dbReference type="ChEBI" id="CHEBI:29105"/>
    </ligand>
</feature>
<reference evidence="12" key="1">
    <citation type="submission" date="2017-12" db="EMBL/GenBank/DDBJ databases">
        <title>FDA dAtabase for Regulatory Grade micrObial Sequences (FDA-ARGOS): Supporting development and validation of Infectious Disease Dx tests.</title>
        <authorList>
            <person name="Hoffmann M."/>
            <person name="Allard M."/>
            <person name="Evans P."/>
            <person name="Brown E."/>
            <person name="Tallon L."/>
            <person name="Sadzewicz L."/>
            <person name="Sengamalay N."/>
            <person name="Ott S."/>
            <person name="Godinez A."/>
            <person name="Nagaraj S."/>
            <person name="Vavikolanu K."/>
            <person name="Aluvathingal J."/>
            <person name="Nadendla S."/>
            <person name="Sichtig H."/>
        </authorList>
    </citation>
    <scope>NUCLEOTIDE SEQUENCE [LARGE SCALE GENOMIC DNA]</scope>
    <source>
        <strain evidence="12">FDAARGOS_249</strain>
    </source>
</reference>
<name>A0A2J9PLE1_9LACT</name>
<dbReference type="PIRSF" id="PIRSF000099">
    <property type="entry name" value="Histidinol_dh"/>
    <property type="match status" value="1"/>
</dbReference>
<evidence type="ECO:0000256" key="3">
    <source>
        <dbReference type="ARBA" id="ARBA00022833"/>
    </source>
</evidence>
<sequence>MDVAAFQAAFSAKNQETADLNRLVAVQEMIQAVRSNGDQAVIDYTNKFDGQAYAEAADFKVSAERLKASWDNLDSSLQRALQTAKGRIETYERGGLHPDRPGEEISYVYNALDSAGFYIPGGKALYPSTVLMTVVPALVAGVENLVVTTPVFTEESVTFAALYLCGIRDNVYAIGGAQAVAAMAYGTETIPRVDKICGPGNAYVATAKRLVNGDVSIDAIAGPSEILLYVDETIPVDAIVYDIFAQAEHDQDARTFLLCESEDFLGKIADRMQVLLSSQKRADIIEASVKNNHYAICDTREQLIAVLNDIAPEHVSIQHTAQDEIVEQIKHAGAVFKGYYAMEAIGDYVAGPSHVLPTGRTARFSHGLTANDFRTSHAIINTSKASYEAIGPAGQAIAEAEGLDCHAQSIAIRKEG</sequence>
<evidence type="ECO:0000256" key="2">
    <source>
        <dbReference type="ARBA" id="ARBA00022723"/>
    </source>
</evidence>
<dbReference type="GO" id="GO:0000105">
    <property type="term" value="P:L-histidine biosynthetic process"/>
    <property type="evidence" value="ECO:0007669"/>
    <property type="project" value="InterPro"/>
</dbReference>
<evidence type="ECO:0000256" key="6">
    <source>
        <dbReference type="PIRSR" id="PIRSR000099-1"/>
    </source>
</evidence>
<evidence type="ECO:0000256" key="4">
    <source>
        <dbReference type="ARBA" id="ARBA00023002"/>
    </source>
</evidence>
<dbReference type="RefSeq" id="WP_083067965.1">
    <property type="nucleotide sequence ID" value="NZ_NBTM02000001.1"/>
</dbReference>
<feature type="binding site" evidence="8">
    <location>
        <position position="401"/>
    </location>
    <ligand>
        <name>substrate</name>
    </ligand>
</feature>
<feature type="active site" description="Proton acceptor" evidence="6">
    <location>
        <position position="314"/>
    </location>
</feature>
<evidence type="ECO:0000256" key="1">
    <source>
        <dbReference type="ARBA" id="ARBA00010178"/>
    </source>
</evidence>
<feature type="binding site" evidence="7">
    <location>
        <position position="118"/>
    </location>
    <ligand>
        <name>NAD(+)</name>
        <dbReference type="ChEBI" id="CHEBI:57540"/>
    </ligand>
</feature>
<comment type="caution">
    <text evidence="11">The sequence shown here is derived from an EMBL/GenBank/DDBJ whole genome shotgun (WGS) entry which is preliminary data.</text>
</comment>
<feature type="binding site" evidence="8">
    <location>
        <position position="224"/>
    </location>
    <ligand>
        <name>substrate</name>
    </ligand>
</feature>
<accession>A0A2J9PLE1</accession>
<feature type="active site" description="Proton acceptor" evidence="6">
    <location>
        <position position="313"/>
    </location>
</feature>
<evidence type="ECO:0000256" key="8">
    <source>
        <dbReference type="PIRSR" id="PIRSR000099-3"/>
    </source>
</evidence>
<dbReference type="Proteomes" id="UP000192813">
    <property type="component" value="Unassembled WGS sequence"/>
</dbReference>
<feature type="binding site" evidence="8">
    <location>
        <position position="314"/>
    </location>
    <ligand>
        <name>substrate</name>
    </ligand>
</feature>
<feature type="binding site" evidence="8">
    <location>
        <position position="249"/>
    </location>
    <ligand>
        <name>substrate</name>
    </ligand>
</feature>
<evidence type="ECO:0000313" key="11">
    <source>
        <dbReference type="EMBL" id="PNL91155.1"/>
    </source>
</evidence>
<keyword evidence="3 9" id="KW-0862">Zinc</keyword>
<feature type="binding site" evidence="9">
    <location>
        <position position="347"/>
    </location>
    <ligand>
        <name>Zn(2+)</name>
        <dbReference type="ChEBI" id="CHEBI:29105"/>
    </ligand>
</feature>
<dbReference type="NCBIfam" id="TIGR00069">
    <property type="entry name" value="hisD"/>
    <property type="match status" value="1"/>
</dbReference>
<dbReference type="SUPFAM" id="SSF53720">
    <property type="entry name" value="ALDH-like"/>
    <property type="match status" value="1"/>
</dbReference>
<dbReference type="PANTHER" id="PTHR21256">
    <property type="entry name" value="HISTIDINOL DEHYDROGENASE HDH"/>
    <property type="match status" value="1"/>
</dbReference>
<evidence type="ECO:0000256" key="7">
    <source>
        <dbReference type="PIRSR" id="PIRSR000099-2"/>
    </source>
</evidence>
<evidence type="ECO:0000256" key="10">
    <source>
        <dbReference type="RuleBase" id="RU004175"/>
    </source>
</evidence>
<proteinExistence type="inferred from homology"/>
<feature type="binding site" evidence="8">
    <location>
        <position position="406"/>
    </location>
    <ligand>
        <name>substrate</name>
    </ligand>
</feature>
<dbReference type="GO" id="GO:0005829">
    <property type="term" value="C:cytosol"/>
    <property type="evidence" value="ECO:0007669"/>
    <property type="project" value="TreeGrafter"/>
</dbReference>
<feature type="binding site" evidence="8">
    <location>
        <position position="347"/>
    </location>
    <ligand>
        <name>substrate</name>
    </ligand>
</feature>
<dbReference type="PRINTS" id="PR00083">
    <property type="entry name" value="HOLDHDRGNASE"/>
</dbReference>
<feature type="binding site" evidence="9">
    <location>
        <position position="249"/>
    </location>
    <ligand>
        <name>Zn(2+)</name>
        <dbReference type="ChEBI" id="CHEBI:29105"/>
    </ligand>
</feature>
<dbReference type="InterPro" id="IPR012131">
    <property type="entry name" value="Hstdl_DH"/>
</dbReference>
<dbReference type="InterPro" id="IPR022695">
    <property type="entry name" value="Histidinol_DH_monofunct"/>
</dbReference>
<feature type="binding site" evidence="7">
    <location>
        <position position="178"/>
    </location>
    <ligand>
        <name>NAD(+)</name>
        <dbReference type="ChEBI" id="CHEBI:57540"/>
    </ligand>
</feature>
<dbReference type="PANTHER" id="PTHR21256:SF2">
    <property type="entry name" value="HISTIDINE BIOSYNTHESIS TRIFUNCTIONAL PROTEIN"/>
    <property type="match status" value="1"/>
</dbReference>
<feature type="binding site" evidence="7">
    <location>
        <position position="201"/>
    </location>
    <ligand>
        <name>NAD(+)</name>
        <dbReference type="ChEBI" id="CHEBI:57540"/>
    </ligand>
</feature>
<dbReference type="InterPro" id="IPR016161">
    <property type="entry name" value="Ald_DH/histidinol_DH"/>
</dbReference>
<feature type="binding site" evidence="8">
    <location>
        <position position="246"/>
    </location>
    <ligand>
        <name>substrate</name>
    </ligand>
</feature>
<keyword evidence="7" id="KW-0520">NAD</keyword>
<dbReference type="GO" id="GO:0051287">
    <property type="term" value="F:NAD binding"/>
    <property type="evidence" value="ECO:0007669"/>
    <property type="project" value="InterPro"/>
</dbReference>
<dbReference type="GO" id="GO:0004399">
    <property type="term" value="F:histidinol dehydrogenase activity"/>
    <property type="evidence" value="ECO:0007669"/>
    <property type="project" value="InterPro"/>
</dbReference>
<keyword evidence="4 5" id="KW-0560">Oxidoreductase</keyword>
<organism evidence="11 12">
    <name type="scientific">Aerococcus viridans</name>
    <dbReference type="NCBI Taxonomy" id="1377"/>
    <lineage>
        <taxon>Bacteria</taxon>
        <taxon>Bacillati</taxon>
        <taxon>Bacillota</taxon>
        <taxon>Bacilli</taxon>
        <taxon>Lactobacillales</taxon>
        <taxon>Aerococcaceae</taxon>
        <taxon>Aerococcus</taxon>
    </lineage>
</organism>
<dbReference type="CDD" id="cd06572">
    <property type="entry name" value="Histidinol_dh"/>
    <property type="match status" value="1"/>
</dbReference>
<evidence type="ECO:0000256" key="5">
    <source>
        <dbReference type="PIRNR" id="PIRNR000099"/>
    </source>
</evidence>
<gene>
    <name evidence="11" type="primary">hisD</name>
    <name evidence="11" type="ORF">A6J77_002470</name>
</gene>
<dbReference type="GO" id="GO:0046872">
    <property type="term" value="F:metal ion binding"/>
    <property type="evidence" value="ECO:0007669"/>
    <property type="project" value="UniProtKB-KW"/>
</dbReference>
<dbReference type="FunFam" id="3.40.50.1980:FF:000001">
    <property type="entry name" value="Histidinol dehydrogenase"/>
    <property type="match status" value="1"/>
</dbReference>
<comment type="cofactor">
    <cofactor evidence="9">
        <name>Zn(2+)</name>
        <dbReference type="ChEBI" id="CHEBI:29105"/>
    </cofactor>
    <text evidence="9">Binds 1 zinc ion per subunit.</text>
</comment>
<evidence type="ECO:0000256" key="9">
    <source>
        <dbReference type="PIRSR" id="PIRSR000099-4"/>
    </source>
</evidence>